<evidence type="ECO:0000256" key="15">
    <source>
        <dbReference type="PIRNR" id="PIRNR004491"/>
    </source>
</evidence>
<dbReference type="GO" id="GO:0008531">
    <property type="term" value="F:riboflavin kinase activity"/>
    <property type="evidence" value="ECO:0007669"/>
    <property type="project" value="UniProtKB-UniRule"/>
</dbReference>
<dbReference type="InterPro" id="IPR023465">
    <property type="entry name" value="Riboflavin_kinase_dom_sf"/>
</dbReference>
<dbReference type="SUPFAM" id="SSF82114">
    <property type="entry name" value="Riboflavin kinase-like"/>
    <property type="match status" value="1"/>
</dbReference>
<keyword evidence="10 15" id="KW-0274">FAD</keyword>
<dbReference type="PANTHER" id="PTHR22749">
    <property type="entry name" value="RIBOFLAVIN KINASE/FMN ADENYLYLTRANSFERASE"/>
    <property type="match status" value="1"/>
</dbReference>
<evidence type="ECO:0000256" key="13">
    <source>
        <dbReference type="ARBA" id="ARBA00047880"/>
    </source>
</evidence>
<dbReference type="GO" id="GO:0009231">
    <property type="term" value="P:riboflavin biosynthetic process"/>
    <property type="evidence" value="ECO:0007669"/>
    <property type="project" value="InterPro"/>
</dbReference>
<evidence type="ECO:0000256" key="12">
    <source>
        <dbReference type="ARBA" id="ARBA00023268"/>
    </source>
</evidence>
<comment type="catalytic activity">
    <reaction evidence="13 15">
        <text>riboflavin + ATP = FMN + ADP + H(+)</text>
        <dbReference type="Rhea" id="RHEA:14357"/>
        <dbReference type="ChEBI" id="CHEBI:15378"/>
        <dbReference type="ChEBI" id="CHEBI:30616"/>
        <dbReference type="ChEBI" id="CHEBI:57986"/>
        <dbReference type="ChEBI" id="CHEBI:58210"/>
        <dbReference type="ChEBI" id="CHEBI:456216"/>
        <dbReference type="EC" id="2.7.1.26"/>
    </reaction>
</comment>
<dbReference type="CDD" id="cd02064">
    <property type="entry name" value="FAD_synthetase_N"/>
    <property type="match status" value="1"/>
</dbReference>
<dbReference type="FunFam" id="3.40.50.620:FF:000021">
    <property type="entry name" value="Riboflavin biosynthesis protein"/>
    <property type="match status" value="1"/>
</dbReference>
<evidence type="ECO:0000256" key="10">
    <source>
        <dbReference type="ARBA" id="ARBA00022827"/>
    </source>
</evidence>
<protein>
    <recommendedName>
        <fullName evidence="15">Riboflavin biosynthesis protein</fullName>
    </recommendedName>
    <domain>
        <recommendedName>
            <fullName evidence="15">Riboflavin kinase</fullName>
            <ecNumber evidence="15">2.7.1.26</ecNumber>
        </recommendedName>
        <alternativeName>
            <fullName evidence="15">Flavokinase</fullName>
        </alternativeName>
    </domain>
    <domain>
        <recommendedName>
            <fullName evidence="15">FMN adenylyltransferase</fullName>
            <ecNumber evidence="15">2.7.7.2</ecNumber>
        </recommendedName>
        <alternativeName>
            <fullName evidence="15">FAD pyrophosphorylase</fullName>
        </alternativeName>
        <alternativeName>
            <fullName evidence="15">FAD synthase</fullName>
        </alternativeName>
    </domain>
</protein>
<dbReference type="GO" id="GO:0005524">
    <property type="term" value="F:ATP binding"/>
    <property type="evidence" value="ECO:0007669"/>
    <property type="project" value="UniProtKB-UniRule"/>
</dbReference>
<evidence type="ECO:0000313" key="18">
    <source>
        <dbReference type="Proteomes" id="UP000028006"/>
    </source>
</evidence>
<comment type="function">
    <text evidence="1">Catalyzes the phosphorylation of riboflavin to FMN followed by the adenylation of FMN to FAD.</text>
</comment>
<keyword evidence="12" id="KW-0511">Multifunctional enzyme</keyword>
<dbReference type="GO" id="GO:0006747">
    <property type="term" value="P:FAD biosynthetic process"/>
    <property type="evidence" value="ECO:0007669"/>
    <property type="project" value="UniProtKB-UniRule"/>
</dbReference>
<evidence type="ECO:0000256" key="7">
    <source>
        <dbReference type="ARBA" id="ARBA00022695"/>
    </source>
</evidence>
<feature type="domain" description="Riboflavin kinase" evidence="16">
    <location>
        <begin position="183"/>
        <end position="310"/>
    </location>
</feature>
<dbReference type="InterPro" id="IPR015864">
    <property type="entry name" value="FAD_synthase"/>
</dbReference>
<dbReference type="Gene3D" id="2.40.30.30">
    <property type="entry name" value="Riboflavin kinase-like"/>
    <property type="match status" value="1"/>
</dbReference>
<evidence type="ECO:0000256" key="5">
    <source>
        <dbReference type="ARBA" id="ARBA00022643"/>
    </source>
</evidence>
<comment type="catalytic activity">
    <reaction evidence="14 15">
        <text>FMN + ATP + H(+) = FAD + diphosphate</text>
        <dbReference type="Rhea" id="RHEA:17237"/>
        <dbReference type="ChEBI" id="CHEBI:15378"/>
        <dbReference type="ChEBI" id="CHEBI:30616"/>
        <dbReference type="ChEBI" id="CHEBI:33019"/>
        <dbReference type="ChEBI" id="CHEBI:57692"/>
        <dbReference type="ChEBI" id="CHEBI:58210"/>
        <dbReference type="EC" id="2.7.7.2"/>
    </reaction>
</comment>
<dbReference type="NCBIfam" id="TIGR00125">
    <property type="entry name" value="cyt_tran_rel"/>
    <property type="match status" value="1"/>
</dbReference>
<comment type="pathway">
    <text evidence="3 15">Cofactor biosynthesis; FMN biosynthesis; FMN from riboflavin (ATP route): step 1/1.</text>
</comment>
<accession>A0A081N7N1</accession>
<comment type="pathway">
    <text evidence="2 15">Cofactor biosynthesis; FAD biosynthesis; FAD from FMN: step 1/1.</text>
</comment>
<name>A0A081N7N1_9GAMM</name>
<comment type="similarity">
    <text evidence="15">Belongs to the ribF family.</text>
</comment>
<dbReference type="UniPathway" id="UPA00276">
    <property type="reaction ID" value="UER00406"/>
</dbReference>
<evidence type="ECO:0000256" key="6">
    <source>
        <dbReference type="ARBA" id="ARBA00022679"/>
    </source>
</evidence>
<dbReference type="NCBIfam" id="NF004160">
    <property type="entry name" value="PRK05627.1-3"/>
    <property type="match status" value="1"/>
</dbReference>
<keyword evidence="11 15" id="KW-0067">ATP-binding</keyword>
<keyword evidence="5 15" id="KW-0288">FMN</keyword>
<dbReference type="NCBIfam" id="NF004162">
    <property type="entry name" value="PRK05627.1-5"/>
    <property type="match status" value="1"/>
</dbReference>
<dbReference type="GO" id="GO:0003919">
    <property type="term" value="F:FMN adenylyltransferase activity"/>
    <property type="evidence" value="ECO:0007669"/>
    <property type="project" value="UniProtKB-UniRule"/>
</dbReference>
<dbReference type="EC" id="2.7.7.2" evidence="15"/>
<comment type="caution">
    <text evidence="17">The sequence shown here is derived from an EMBL/GenBank/DDBJ whole genome shotgun (WGS) entry which is preliminary data.</text>
</comment>
<dbReference type="UniPathway" id="UPA00277">
    <property type="reaction ID" value="UER00407"/>
</dbReference>
<evidence type="ECO:0000256" key="9">
    <source>
        <dbReference type="ARBA" id="ARBA00022777"/>
    </source>
</evidence>
<dbReference type="FunFam" id="2.40.30.30:FF:000003">
    <property type="entry name" value="Riboflavin biosynthesis protein"/>
    <property type="match status" value="1"/>
</dbReference>
<dbReference type="PIRSF" id="PIRSF004491">
    <property type="entry name" value="FAD_Synth"/>
    <property type="match status" value="1"/>
</dbReference>
<gene>
    <name evidence="17" type="ORF">GZ77_08810</name>
</gene>
<dbReference type="Gene3D" id="3.40.50.620">
    <property type="entry name" value="HUPs"/>
    <property type="match status" value="1"/>
</dbReference>
<evidence type="ECO:0000256" key="8">
    <source>
        <dbReference type="ARBA" id="ARBA00022741"/>
    </source>
</evidence>
<keyword evidence="6 15" id="KW-0808">Transferase</keyword>
<dbReference type="SMART" id="SM00904">
    <property type="entry name" value="Flavokinase"/>
    <property type="match status" value="1"/>
</dbReference>
<evidence type="ECO:0000256" key="14">
    <source>
        <dbReference type="ARBA" id="ARBA00049494"/>
    </source>
</evidence>
<evidence type="ECO:0000256" key="2">
    <source>
        <dbReference type="ARBA" id="ARBA00004726"/>
    </source>
</evidence>
<evidence type="ECO:0000256" key="4">
    <source>
        <dbReference type="ARBA" id="ARBA00022630"/>
    </source>
</evidence>
<keyword evidence="7 15" id="KW-0548">Nucleotidyltransferase</keyword>
<dbReference type="InterPro" id="IPR002606">
    <property type="entry name" value="Riboflavin_kinase_bac"/>
</dbReference>
<evidence type="ECO:0000256" key="1">
    <source>
        <dbReference type="ARBA" id="ARBA00002121"/>
    </source>
</evidence>
<dbReference type="InterPro" id="IPR023468">
    <property type="entry name" value="Riboflavin_kinase"/>
</dbReference>
<proteinExistence type="inferred from homology"/>
<dbReference type="NCBIfam" id="NF004163">
    <property type="entry name" value="PRK05627.1-6"/>
    <property type="match status" value="1"/>
</dbReference>
<dbReference type="AlphaFoldDB" id="A0A081N7N1"/>
<dbReference type="EMBL" id="JOKG01000002">
    <property type="protein sequence ID" value="KEQ14454.1"/>
    <property type="molecule type" value="Genomic_DNA"/>
</dbReference>
<dbReference type="InterPro" id="IPR014729">
    <property type="entry name" value="Rossmann-like_a/b/a_fold"/>
</dbReference>
<dbReference type="RefSeq" id="WP_034874316.1">
    <property type="nucleotide sequence ID" value="NZ_JOKG01000002.1"/>
</dbReference>
<dbReference type="PANTHER" id="PTHR22749:SF6">
    <property type="entry name" value="RIBOFLAVIN KINASE"/>
    <property type="match status" value="1"/>
</dbReference>
<dbReference type="InterPro" id="IPR015865">
    <property type="entry name" value="Riboflavin_kinase_bac/euk"/>
</dbReference>
<dbReference type="NCBIfam" id="NF004159">
    <property type="entry name" value="PRK05627.1-2"/>
    <property type="match status" value="1"/>
</dbReference>
<dbReference type="Proteomes" id="UP000028006">
    <property type="component" value="Unassembled WGS sequence"/>
</dbReference>
<keyword evidence="4 15" id="KW-0285">Flavoprotein</keyword>
<sequence length="311" mass="34799">MQLIRGLHNIRPEHRACVATIGNFDGVHLGHRTILEALRQQAFELGVRVCVITFEPQPREFFQGHNAPPRLTSLREKLSLLEDCGVDQVLCLPFGHRLQNMTPDEFVMDILVEGLDVRYLIVGDDFRYGLNRAGDFSHLRAMGDRHGFEVCDTRTVTHDQNRISSTKVRGMLAEADLNAAEQLLGRPFAMFGRVVKGQQLGRTLGFPTANIRVCRNRLPLQGVFAVRGWLECHGSLKSYDGVANLGTRPTVDATTALLEVHLLDFKGDLYGQTLRVEFVEKIRDARKFESIEALQAAINNDVTTARGILAV</sequence>
<organism evidence="17 18">
    <name type="scientific">Endozoicomonas montiporae</name>
    <dbReference type="NCBI Taxonomy" id="1027273"/>
    <lineage>
        <taxon>Bacteria</taxon>
        <taxon>Pseudomonadati</taxon>
        <taxon>Pseudomonadota</taxon>
        <taxon>Gammaproteobacteria</taxon>
        <taxon>Oceanospirillales</taxon>
        <taxon>Endozoicomonadaceae</taxon>
        <taxon>Endozoicomonas</taxon>
    </lineage>
</organism>
<evidence type="ECO:0000256" key="3">
    <source>
        <dbReference type="ARBA" id="ARBA00005201"/>
    </source>
</evidence>
<keyword evidence="8 15" id="KW-0547">Nucleotide-binding</keyword>
<dbReference type="GO" id="GO:0009398">
    <property type="term" value="P:FMN biosynthetic process"/>
    <property type="evidence" value="ECO:0007669"/>
    <property type="project" value="UniProtKB-UniRule"/>
</dbReference>
<evidence type="ECO:0000313" key="17">
    <source>
        <dbReference type="EMBL" id="KEQ14454.1"/>
    </source>
</evidence>
<dbReference type="eggNOG" id="COG0196">
    <property type="taxonomic scope" value="Bacteria"/>
</dbReference>
<dbReference type="Pfam" id="PF06574">
    <property type="entry name" value="FAD_syn"/>
    <property type="match status" value="1"/>
</dbReference>
<dbReference type="Pfam" id="PF01687">
    <property type="entry name" value="Flavokinase"/>
    <property type="match status" value="1"/>
</dbReference>
<dbReference type="SUPFAM" id="SSF52374">
    <property type="entry name" value="Nucleotidylyl transferase"/>
    <property type="match status" value="1"/>
</dbReference>
<keyword evidence="9 15" id="KW-0418">Kinase</keyword>
<evidence type="ECO:0000259" key="16">
    <source>
        <dbReference type="SMART" id="SM00904"/>
    </source>
</evidence>
<evidence type="ECO:0000256" key="11">
    <source>
        <dbReference type="ARBA" id="ARBA00022840"/>
    </source>
</evidence>
<dbReference type="InterPro" id="IPR004821">
    <property type="entry name" value="Cyt_trans-like"/>
</dbReference>
<dbReference type="EC" id="2.7.1.26" evidence="15"/>
<dbReference type="NCBIfam" id="TIGR00083">
    <property type="entry name" value="ribF"/>
    <property type="match status" value="1"/>
</dbReference>
<reference evidence="17 18" key="1">
    <citation type="submission" date="2014-06" db="EMBL/GenBank/DDBJ databases">
        <title>Whole Genome Sequences of Three Symbiotic Endozoicomonas Bacteria.</title>
        <authorList>
            <person name="Neave M.J."/>
            <person name="Apprill A."/>
            <person name="Voolstra C.R."/>
        </authorList>
    </citation>
    <scope>NUCLEOTIDE SEQUENCE [LARGE SCALE GENOMIC DNA]</scope>
    <source>
        <strain evidence="17 18">LMG 24815</strain>
    </source>
</reference>
<keyword evidence="18" id="KW-1185">Reference proteome</keyword>